<dbReference type="Gene3D" id="3.30.450.20">
    <property type="entry name" value="PAS domain"/>
    <property type="match status" value="1"/>
</dbReference>
<dbReference type="PRINTS" id="PR01464">
    <property type="entry name" value="EAGCHANNEL"/>
</dbReference>
<gene>
    <name evidence="1" type="ORF">WA026_009590</name>
</gene>
<proteinExistence type="predicted"/>
<dbReference type="PANTHER" id="PTHR10217">
    <property type="entry name" value="VOLTAGE AND LIGAND GATED POTASSIUM CHANNEL"/>
    <property type="match status" value="1"/>
</dbReference>
<reference evidence="1 2" key="1">
    <citation type="submission" date="2023-03" db="EMBL/GenBank/DDBJ databases">
        <title>Genome insight into feeding habits of ladybird beetles.</title>
        <authorList>
            <person name="Li H.-S."/>
            <person name="Huang Y.-H."/>
            <person name="Pang H."/>
        </authorList>
    </citation>
    <scope>NUCLEOTIDE SEQUENCE [LARGE SCALE GENOMIC DNA]</scope>
    <source>
        <strain evidence="1">SYSU_2023b</strain>
        <tissue evidence="1">Whole body</tissue>
    </source>
</reference>
<dbReference type="GO" id="GO:0042391">
    <property type="term" value="P:regulation of membrane potential"/>
    <property type="evidence" value="ECO:0007669"/>
    <property type="project" value="TreeGrafter"/>
</dbReference>
<accession>A0AAW1TW52</accession>
<evidence type="ECO:0000313" key="1">
    <source>
        <dbReference type="EMBL" id="KAK9875802.1"/>
    </source>
</evidence>
<dbReference type="GO" id="GO:0005249">
    <property type="term" value="F:voltage-gated potassium channel activity"/>
    <property type="evidence" value="ECO:0007669"/>
    <property type="project" value="InterPro"/>
</dbReference>
<keyword evidence="2" id="KW-1185">Reference proteome</keyword>
<dbReference type="InterPro" id="IPR003949">
    <property type="entry name" value="K_chnl_volt-dep_EAG"/>
</dbReference>
<evidence type="ECO:0000313" key="2">
    <source>
        <dbReference type="Proteomes" id="UP001431783"/>
    </source>
</evidence>
<comment type="caution">
    <text evidence="1">The sequence shown here is derived from an EMBL/GenBank/DDBJ whole genome shotgun (WGS) entry which is preliminary data.</text>
</comment>
<dbReference type="Proteomes" id="UP001431783">
    <property type="component" value="Unassembled WGS sequence"/>
</dbReference>
<dbReference type="EMBL" id="JARQZJ010000034">
    <property type="protein sequence ID" value="KAK9875802.1"/>
    <property type="molecule type" value="Genomic_DNA"/>
</dbReference>
<dbReference type="AlphaFoldDB" id="A0AAW1TW52"/>
<sequence>MFFVPNKALYFVRSVRKHQEQRSKDTRTFYTWQPSRNIADILSLIETPLWLLLQISPIKNERDVVVLFLLTFRDITALKQPIETDDTKGGLSKFAKLARSVTRSRSVLVSQFSSHLPNLKDTTKQSHLAQVSFENIDI</sequence>
<dbReference type="GO" id="GO:0008076">
    <property type="term" value="C:voltage-gated potassium channel complex"/>
    <property type="evidence" value="ECO:0007669"/>
    <property type="project" value="TreeGrafter"/>
</dbReference>
<organism evidence="1 2">
    <name type="scientific">Henosepilachna vigintioctopunctata</name>
    <dbReference type="NCBI Taxonomy" id="420089"/>
    <lineage>
        <taxon>Eukaryota</taxon>
        <taxon>Metazoa</taxon>
        <taxon>Ecdysozoa</taxon>
        <taxon>Arthropoda</taxon>
        <taxon>Hexapoda</taxon>
        <taxon>Insecta</taxon>
        <taxon>Pterygota</taxon>
        <taxon>Neoptera</taxon>
        <taxon>Endopterygota</taxon>
        <taxon>Coleoptera</taxon>
        <taxon>Polyphaga</taxon>
        <taxon>Cucujiformia</taxon>
        <taxon>Coccinelloidea</taxon>
        <taxon>Coccinellidae</taxon>
        <taxon>Epilachninae</taxon>
        <taxon>Epilachnini</taxon>
        <taxon>Henosepilachna</taxon>
    </lineage>
</organism>
<dbReference type="InterPro" id="IPR050818">
    <property type="entry name" value="KCNH_animal-type"/>
</dbReference>
<dbReference type="PANTHER" id="PTHR10217:SF435">
    <property type="entry name" value="POTASSIUM VOLTAGE-GATED CHANNEL PROTEIN EAG"/>
    <property type="match status" value="1"/>
</dbReference>
<protein>
    <submittedName>
        <fullName evidence="1">Uncharacterized protein</fullName>
    </submittedName>
</protein>
<name>A0AAW1TW52_9CUCU</name>